<dbReference type="EMBL" id="JBANRG010000092">
    <property type="protein sequence ID" value="KAK7436645.1"/>
    <property type="molecule type" value="Genomic_DNA"/>
</dbReference>
<sequence>MRFFARRTNGTDTLSQVLGLAFLPGLFNCTTVNQPTVSTTSGELQGIDQDGVMSFKGVRFGQAPVGPLRWSPPVPFVSSEDVDATKLGPSCLQQFSDPLSAQLFNNPPPVEDEDCLFLERYSRNVWAPSGAQYGQLKPVVVWIYGGSLAFGTASLPAYDGTSIVKNQDVIIVTFNYRTNVLGFPGSPDLPINGNNLGFMDQELAFTWVQQNIANFGGDPKQVTIMGQSAGSISVSAALVRHPQDAPFRAGILFSGSTPDKIATPSFTAFDQFAAGVGCNQTTGADRLGCLKAVPAAIIRTFTNGIGAPLSFMPVVDNSTLFANNFARIRSKQTARVPIFIGHTQDDGTLFTVGQTNLTEFLDNGIVSGVSPDLVRSLYPSLDDSQVIAAVFRDVAFGCPASLWAGGYVQSGISSVFRYEYGAVFPDLQVFPNAGAWHATELPELFGTFNASTATPDEVALSSTFQTVVANFIKNPDTSPAPNWEKYIPGANTQTLAKLAYQGNVQRDNVVMPAQSDSADRPCEALWNKFLNFNQ</sequence>
<dbReference type="PANTHER" id="PTHR43918">
    <property type="entry name" value="ACETYLCHOLINESTERASE"/>
    <property type="match status" value="1"/>
</dbReference>
<protein>
    <recommendedName>
        <fullName evidence="3">Carboxylic ester hydrolase</fullName>
        <ecNumber evidence="3">3.1.1.-</ecNumber>
    </recommendedName>
</protein>
<accession>A0ABR1IQX3</accession>
<comment type="similarity">
    <text evidence="1 3">Belongs to the type-B carboxylesterase/lipase family.</text>
</comment>
<reference evidence="5 6" key="1">
    <citation type="submission" date="2024-01" db="EMBL/GenBank/DDBJ databases">
        <title>A draft genome for the cacao thread blight pathogen Marasmiellus scandens.</title>
        <authorList>
            <person name="Baruah I.K."/>
            <person name="Leung J."/>
            <person name="Bukari Y."/>
            <person name="Amoako-Attah I."/>
            <person name="Meinhardt L.W."/>
            <person name="Bailey B.A."/>
            <person name="Cohen S.P."/>
        </authorList>
    </citation>
    <scope>NUCLEOTIDE SEQUENCE [LARGE SCALE GENOMIC DNA]</scope>
    <source>
        <strain evidence="5 6">GH-19</strain>
    </source>
</reference>
<dbReference type="EC" id="3.1.1.-" evidence="3"/>
<evidence type="ECO:0000259" key="4">
    <source>
        <dbReference type="Pfam" id="PF00135"/>
    </source>
</evidence>
<gene>
    <name evidence="5" type="ORF">VKT23_019053</name>
</gene>
<dbReference type="PANTHER" id="PTHR43918:SF4">
    <property type="entry name" value="CARBOXYLIC ESTER HYDROLASE"/>
    <property type="match status" value="1"/>
</dbReference>
<evidence type="ECO:0000313" key="5">
    <source>
        <dbReference type="EMBL" id="KAK7436645.1"/>
    </source>
</evidence>
<evidence type="ECO:0000256" key="2">
    <source>
        <dbReference type="ARBA" id="ARBA00022801"/>
    </source>
</evidence>
<dbReference type="Proteomes" id="UP001498398">
    <property type="component" value="Unassembled WGS sequence"/>
</dbReference>
<dbReference type="InterPro" id="IPR002018">
    <property type="entry name" value="CarbesteraseB"/>
</dbReference>
<feature type="domain" description="Carboxylesterase type B" evidence="4">
    <location>
        <begin position="34"/>
        <end position="352"/>
    </location>
</feature>
<evidence type="ECO:0000313" key="6">
    <source>
        <dbReference type="Proteomes" id="UP001498398"/>
    </source>
</evidence>
<organism evidence="5 6">
    <name type="scientific">Marasmiellus scandens</name>
    <dbReference type="NCBI Taxonomy" id="2682957"/>
    <lineage>
        <taxon>Eukaryota</taxon>
        <taxon>Fungi</taxon>
        <taxon>Dikarya</taxon>
        <taxon>Basidiomycota</taxon>
        <taxon>Agaricomycotina</taxon>
        <taxon>Agaricomycetes</taxon>
        <taxon>Agaricomycetidae</taxon>
        <taxon>Agaricales</taxon>
        <taxon>Marasmiineae</taxon>
        <taxon>Omphalotaceae</taxon>
        <taxon>Marasmiellus</taxon>
    </lineage>
</organism>
<dbReference type="InterPro" id="IPR050654">
    <property type="entry name" value="AChE-related_enzymes"/>
</dbReference>
<dbReference type="Gene3D" id="3.40.50.1820">
    <property type="entry name" value="alpha/beta hydrolase"/>
    <property type="match status" value="1"/>
</dbReference>
<keyword evidence="2 3" id="KW-0378">Hydrolase</keyword>
<dbReference type="SUPFAM" id="SSF53474">
    <property type="entry name" value="alpha/beta-Hydrolases"/>
    <property type="match status" value="1"/>
</dbReference>
<evidence type="ECO:0000256" key="3">
    <source>
        <dbReference type="RuleBase" id="RU361235"/>
    </source>
</evidence>
<name>A0ABR1IQX3_9AGAR</name>
<proteinExistence type="inferred from homology"/>
<feature type="domain" description="Carboxylesterase type B" evidence="4">
    <location>
        <begin position="387"/>
        <end position="504"/>
    </location>
</feature>
<evidence type="ECO:0000256" key="1">
    <source>
        <dbReference type="ARBA" id="ARBA00005964"/>
    </source>
</evidence>
<dbReference type="InterPro" id="IPR019826">
    <property type="entry name" value="Carboxylesterase_B_AS"/>
</dbReference>
<keyword evidence="6" id="KW-1185">Reference proteome</keyword>
<dbReference type="PROSITE" id="PS00122">
    <property type="entry name" value="CARBOXYLESTERASE_B_1"/>
    <property type="match status" value="1"/>
</dbReference>
<dbReference type="InterPro" id="IPR029058">
    <property type="entry name" value="AB_hydrolase_fold"/>
</dbReference>
<dbReference type="Pfam" id="PF00135">
    <property type="entry name" value="COesterase"/>
    <property type="match status" value="2"/>
</dbReference>
<comment type="caution">
    <text evidence="5">The sequence shown here is derived from an EMBL/GenBank/DDBJ whole genome shotgun (WGS) entry which is preliminary data.</text>
</comment>